<dbReference type="Gene3D" id="3.40.50.10140">
    <property type="entry name" value="Toll/interleukin-1 receptor homology (TIR) domain"/>
    <property type="match status" value="1"/>
</dbReference>
<dbReference type="EMBL" id="OZ035837">
    <property type="protein sequence ID" value="CAL1581750.1"/>
    <property type="molecule type" value="Genomic_DNA"/>
</dbReference>
<evidence type="ECO:0000313" key="2">
    <source>
        <dbReference type="Proteomes" id="UP001497482"/>
    </source>
</evidence>
<dbReference type="Proteomes" id="UP001497482">
    <property type="component" value="Chromosome 15"/>
</dbReference>
<accession>A0AAV2JWA9</accession>
<proteinExistence type="predicted"/>
<protein>
    <submittedName>
        <fullName evidence="1">Uncharacterized protein</fullName>
    </submittedName>
</protein>
<evidence type="ECO:0000313" key="1">
    <source>
        <dbReference type="EMBL" id="CAL1581750.1"/>
    </source>
</evidence>
<dbReference type="AlphaFoldDB" id="A0AAV2JWA9"/>
<keyword evidence="2" id="KW-1185">Reference proteome</keyword>
<gene>
    <name evidence="1" type="ORF">KC01_LOCUS12481</name>
</gene>
<organism evidence="1 2">
    <name type="scientific">Knipowitschia caucasica</name>
    <name type="common">Caucasian dwarf goby</name>
    <name type="synonym">Pomatoschistus caucasicus</name>
    <dbReference type="NCBI Taxonomy" id="637954"/>
    <lineage>
        <taxon>Eukaryota</taxon>
        <taxon>Metazoa</taxon>
        <taxon>Chordata</taxon>
        <taxon>Craniata</taxon>
        <taxon>Vertebrata</taxon>
        <taxon>Euteleostomi</taxon>
        <taxon>Actinopterygii</taxon>
        <taxon>Neopterygii</taxon>
        <taxon>Teleostei</taxon>
        <taxon>Neoteleostei</taxon>
        <taxon>Acanthomorphata</taxon>
        <taxon>Gobiaria</taxon>
        <taxon>Gobiiformes</taxon>
        <taxon>Gobioidei</taxon>
        <taxon>Gobiidae</taxon>
        <taxon>Gobiinae</taxon>
        <taxon>Knipowitschia</taxon>
    </lineage>
</organism>
<name>A0AAV2JWA9_KNICA</name>
<sequence length="117" mass="13386">MLASVTHDSRPLICSGPVDYSRLPETVQYLRRTQGVLKWRARPGLDCWLSERRFWNRLRYHMPPESSGRSRAGPRVMAQSELVESKSLTSLKVESETSSQAWTECGVTLLDRPEYCG</sequence>
<reference evidence="1 2" key="1">
    <citation type="submission" date="2024-04" db="EMBL/GenBank/DDBJ databases">
        <authorList>
            <person name="Waldvogel A.-M."/>
            <person name="Schoenle A."/>
        </authorList>
    </citation>
    <scope>NUCLEOTIDE SEQUENCE [LARGE SCALE GENOMIC DNA]</scope>
</reference>
<dbReference type="InterPro" id="IPR035897">
    <property type="entry name" value="Toll_tir_struct_dom_sf"/>
</dbReference>